<evidence type="ECO:0000313" key="2">
    <source>
        <dbReference type="Proteomes" id="UP000317715"/>
    </source>
</evidence>
<dbReference type="Gene3D" id="1.10.260.40">
    <property type="entry name" value="lambda repressor-like DNA-binding domains"/>
    <property type="match status" value="1"/>
</dbReference>
<sequence length="174" mass="19079">MPTTLRPLQIAYAQKELARLDHIREVLAAHKNGASQTAIANDAGISQAEVSRILRRVEAVPGAVARSPREVILRHAAGQLDHTSMLTELVSWNYSFAQDAEPENPLSVRTSGSWEQVTDALHRGLLSDDDFDYLLEHVRKSFAGTTKGDLDDGNGRAVAHRARVDSSDTAWVLT</sequence>
<dbReference type="GO" id="GO:0003677">
    <property type="term" value="F:DNA binding"/>
    <property type="evidence" value="ECO:0007669"/>
    <property type="project" value="InterPro"/>
</dbReference>
<dbReference type="InterPro" id="IPR010982">
    <property type="entry name" value="Lambda_DNA-bd_dom_sf"/>
</dbReference>
<accession>A0A4Y3ND54</accession>
<reference evidence="1 2" key="1">
    <citation type="submission" date="2019-06" db="EMBL/GenBank/DDBJ databases">
        <title>Whole genome shotgun sequence of Paenarthrobacter aurescens NBRC 12136.</title>
        <authorList>
            <person name="Hosoyama A."/>
            <person name="Uohara A."/>
            <person name="Ohji S."/>
            <person name="Ichikawa N."/>
        </authorList>
    </citation>
    <scope>NUCLEOTIDE SEQUENCE [LARGE SCALE GENOMIC DNA]</scope>
    <source>
        <strain evidence="1 2">NBRC 12136</strain>
    </source>
</reference>
<dbReference type="Proteomes" id="UP000317715">
    <property type="component" value="Unassembled WGS sequence"/>
</dbReference>
<organism evidence="1 2">
    <name type="scientific">Paenarthrobacter aurescens</name>
    <name type="common">Arthrobacter aurescens</name>
    <dbReference type="NCBI Taxonomy" id="43663"/>
    <lineage>
        <taxon>Bacteria</taxon>
        <taxon>Bacillati</taxon>
        <taxon>Actinomycetota</taxon>
        <taxon>Actinomycetes</taxon>
        <taxon>Micrococcales</taxon>
        <taxon>Micrococcaceae</taxon>
        <taxon>Paenarthrobacter</taxon>
    </lineage>
</organism>
<dbReference type="AlphaFoldDB" id="A0A4Y3ND54"/>
<proteinExistence type="predicted"/>
<protein>
    <submittedName>
        <fullName evidence="1">Uncharacterized protein</fullName>
    </submittedName>
</protein>
<name>A0A4Y3ND54_PAEAU</name>
<dbReference type="EMBL" id="BJMD01000010">
    <property type="protein sequence ID" value="GEB19097.1"/>
    <property type="molecule type" value="Genomic_DNA"/>
</dbReference>
<gene>
    <name evidence="1" type="ORF">AAU01_18520</name>
</gene>
<keyword evidence="2" id="KW-1185">Reference proteome</keyword>
<evidence type="ECO:0000313" key="1">
    <source>
        <dbReference type="EMBL" id="GEB19097.1"/>
    </source>
</evidence>
<comment type="caution">
    <text evidence="1">The sequence shown here is derived from an EMBL/GenBank/DDBJ whole genome shotgun (WGS) entry which is preliminary data.</text>
</comment>